<keyword evidence="1" id="KW-0175">Coiled coil</keyword>
<protein>
    <submittedName>
        <fullName evidence="3">Uncharacterized protein</fullName>
    </submittedName>
</protein>
<keyword evidence="4" id="KW-1185">Reference proteome</keyword>
<dbReference type="VEuPathDB" id="FungiDB:MSYG_4156"/>
<feature type="region of interest" description="Disordered" evidence="2">
    <location>
        <begin position="64"/>
        <end position="107"/>
    </location>
</feature>
<proteinExistence type="predicted"/>
<evidence type="ECO:0000256" key="2">
    <source>
        <dbReference type="SAM" id="MobiDB-lite"/>
    </source>
</evidence>
<sequence>MAPASPDGADAATGGAAAPSRTDAAPASEPMEQDVPSHPAPSKEAAVDRQRHRRMMGMLHSTLAHAHTRPRAPGRTESASVQEGDAPRPARVADQAAVAEERRAHDAERAMVRRDVQRVHELAEKLAAYEAAHRTARASKRRLSSFLVTHTTRRSAVRAPRDSAETAATQVARIVPSVPLGSGTHDDYEIYYLPRTLLPAQEDELDEQEEQVDGEMERADDEWDRLRDALEAELREIQQRLAQHHVQW</sequence>
<dbReference type="OrthoDB" id="330772at2759"/>
<evidence type="ECO:0000313" key="3">
    <source>
        <dbReference type="EMBL" id="SHO79806.1"/>
    </source>
</evidence>
<dbReference type="STRING" id="1230383.M5EBT9"/>
<organism evidence="3 4">
    <name type="scientific">Malassezia sympodialis (strain ATCC 42132)</name>
    <name type="common">Atopic eczema-associated yeast</name>
    <dbReference type="NCBI Taxonomy" id="1230383"/>
    <lineage>
        <taxon>Eukaryota</taxon>
        <taxon>Fungi</taxon>
        <taxon>Dikarya</taxon>
        <taxon>Basidiomycota</taxon>
        <taxon>Ustilaginomycotina</taxon>
        <taxon>Malasseziomycetes</taxon>
        <taxon>Malasseziales</taxon>
        <taxon>Malasseziaceae</taxon>
        <taxon>Malassezia</taxon>
    </lineage>
</organism>
<reference evidence="4" key="1">
    <citation type="journal article" date="2017" name="Nucleic Acids Res.">
        <title>Proteogenomics produces comprehensive and highly accurate protein-coding gene annotation in a complete genome assembly of Malassezia sympodialis.</title>
        <authorList>
            <person name="Zhu Y."/>
            <person name="Engstroem P.G."/>
            <person name="Tellgren-Roth C."/>
            <person name="Baudo C.D."/>
            <person name="Kennell J.C."/>
            <person name="Sun S."/>
            <person name="Billmyre R.B."/>
            <person name="Schroeder M.S."/>
            <person name="Andersson A."/>
            <person name="Holm T."/>
            <person name="Sigurgeirsson B."/>
            <person name="Wu G."/>
            <person name="Sankaranarayanan S.R."/>
            <person name="Siddharthan R."/>
            <person name="Sanyal K."/>
            <person name="Lundeberg J."/>
            <person name="Nystedt B."/>
            <person name="Boekhout T."/>
            <person name="Dawson T.L. Jr."/>
            <person name="Heitman J."/>
            <person name="Scheynius A."/>
            <person name="Lehtioe J."/>
        </authorList>
    </citation>
    <scope>NUCLEOTIDE SEQUENCE [LARGE SCALE GENOMIC DNA]</scope>
    <source>
        <strain evidence="4">ATCC 42132</strain>
    </source>
</reference>
<evidence type="ECO:0000256" key="1">
    <source>
        <dbReference type="SAM" id="Coils"/>
    </source>
</evidence>
<evidence type="ECO:0000313" key="4">
    <source>
        <dbReference type="Proteomes" id="UP000186303"/>
    </source>
</evidence>
<gene>
    <name evidence="3" type="ORF">MSYG_4156</name>
</gene>
<dbReference type="KEGG" id="msym:MSY001_3078"/>
<dbReference type="RefSeq" id="XP_018741572.1">
    <property type="nucleotide sequence ID" value="XM_018884965.1"/>
</dbReference>
<dbReference type="Proteomes" id="UP000186303">
    <property type="component" value="Chromosome 7"/>
</dbReference>
<dbReference type="HOGENOM" id="CLU_1120360_0_0_1"/>
<dbReference type="OMA" id="CGAVENN"/>
<accession>M5EBT9</accession>
<feature type="compositionally biased region" description="Low complexity" evidence="2">
    <location>
        <begin position="1"/>
        <end position="28"/>
    </location>
</feature>
<dbReference type="EMBL" id="LT671827">
    <property type="protein sequence ID" value="SHO79806.1"/>
    <property type="molecule type" value="Genomic_DNA"/>
</dbReference>
<dbReference type="AlphaFoldDB" id="M5EBT9"/>
<feature type="region of interest" description="Disordered" evidence="2">
    <location>
        <begin position="1"/>
        <end position="52"/>
    </location>
</feature>
<feature type="coiled-coil region" evidence="1">
    <location>
        <begin position="198"/>
        <end position="247"/>
    </location>
</feature>
<name>M5EBT9_MALS4</name>